<proteinExistence type="predicted"/>
<dbReference type="EMBL" id="JADEWZ010000022">
    <property type="protein sequence ID" value="MBE9117213.1"/>
    <property type="molecule type" value="Genomic_DNA"/>
</dbReference>
<accession>A0A8J7DZB0</accession>
<gene>
    <name evidence="2" type="ORF">IQ249_15035</name>
</gene>
<evidence type="ECO:0000313" key="2">
    <source>
        <dbReference type="EMBL" id="MBE9117213.1"/>
    </source>
</evidence>
<feature type="transmembrane region" description="Helical" evidence="1">
    <location>
        <begin position="71"/>
        <end position="92"/>
    </location>
</feature>
<protein>
    <submittedName>
        <fullName evidence="2">Uncharacterized protein</fullName>
    </submittedName>
</protein>
<dbReference type="RefSeq" id="WP_194030304.1">
    <property type="nucleotide sequence ID" value="NZ_JADEWZ010000022.1"/>
</dbReference>
<keyword evidence="1" id="KW-0472">Membrane</keyword>
<name>A0A8J7DZB0_9CYAN</name>
<evidence type="ECO:0000256" key="1">
    <source>
        <dbReference type="SAM" id="Phobius"/>
    </source>
</evidence>
<keyword evidence="1" id="KW-1133">Transmembrane helix</keyword>
<dbReference type="Proteomes" id="UP000654482">
    <property type="component" value="Unassembled WGS sequence"/>
</dbReference>
<reference evidence="2" key="1">
    <citation type="submission" date="2020-10" db="EMBL/GenBank/DDBJ databases">
        <authorList>
            <person name="Castelo-Branco R."/>
            <person name="Eusebio N."/>
            <person name="Adriana R."/>
            <person name="Vieira A."/>
            <person name="Brugerolle De Fraissinette N."/>
            <person name="Rezende De Castro R."/>
            <person name="Schneider M.P."/>
            <person name="Vasconcelos V."/>
            <person name="Leao P.N."/>
        </authorList>
    </citation>
    <scope>NUCLEOTIDE SEQUENCE</scope>
    <source>
        <strain evidence="2">LEGE 07157</strain>
    </source>
</reference>
<comment type="caution">
    <text evidence="2">The sequence shown here is derived from an EMBL/GenBank/DDBJ whole genome shotgun (WGS) entry which is preliminary data.</text>
</comment>
<sequence length="508" mass="55893">MNTVLIKKLTIGGGYGLALICCLLAFPQYKSQTEETIGQTLESVDRALNDPSAPAEIEIATKSARHPLAGLLVRASVWFAVIGTGGVVWSFFGQEEQPSTAVPPFLLAPASNASASALPRVGQAADGRWQMGSNSPPASSQSGLPYSPAQVFPIANCYPSGSGDFEQRRLQLFQYLANSPSAWILQLLEATPVLIWGEQQSGKTELAQIIALLRMLFLFHSVEVSDPHEHLNSWLPCFSVFGSDFDYEAIDARLVAYRKRLKSNPYQKQPITTIWDEFTQYEENCTCQKTKEFDFIKSVTAESQKTDEFPILISHGRTKTAKGGTTGTDEMFENGCIQIHLLAQRSVTGRAIPSGKGFLKGLSKDANGKPEQFSIEIPAWLRAMALYQYFPEIHQSPFPTSPEQHYSTPPYSTAPASSSRYADLAVQLDNLMDSESLSTHLQAILKLAFERSEPIKARDVQRASLNILRNLDAETIRSAFRELEALGKGYCQGEGSNLSFVTSQEESS</sequence>
<keyword evidence="3" id="KW-1185">Reference proteome</keyword>
<keyword evidence="1" id="KW-0812">Transmembrane</keyword>
<dbReference type="AlphaFoldDB" id="A0A8J7DZB0"/>
<feature type="transmembrane region" description="Helical" evidence="1">
    <location>
        <begin position="6"/>
        <end position="26"/>
    </location>
</feature>
<organism evidence="2 3">
    <name type="scientific">Lusitaniella coriacea LEGE 07157</name>
    <dbReference type="NCBI Taxonomy" id="945747"/>
    <lineage>
        <taxon>Bacteria</taxon>
        <taxon>Bacillati</taxon>
        <taxon>Cyanobacteriota</taxon>
        <taxon>Cyanophyceae</taxon>
        <taxon>Spirulinales</taxon>
        <taxon>Lusitaniellaceae</taxon>
        <taxon>Lusitaniella</taxon>
    </lineage>
</organism>
<evidence type="ECO:0000313" key="3">
    <source>
        <dbReference type="Proteomes" id="UP000654482"/>
    </source>
</evidence>